<accession>A0A401PXA8</accession>
<dbReference type="GO" id="GO:0030512">
    <property type="term" value="P:negative regulation of transforming growth factor beta receptor signaling pathway"/>
    <property type="evidence" value="ECO:0007669"/>
    <property type="project" value="TreeGrafter"/>
</dbReference>
<dbReference type="GO" id="GO:0008013">
    <property type="term" value="F:beta-catenin binding"/>
    <property type="evidence" value="ECO:0007669"/>
    <property type="project" value="InterPro"/>
</dbReference>
<dbReference type="AlphaFoldDB" id="A0A401PXA8"/>
<evidence type="ECO:0000313" key="5">
    <source>
        <dbReference type="EMBL" id="GCB77765.1"/>
    </source>
</evidence>
<comment type="caution">
    <text evidence="5">The sequence shown here is derived from an EMBL/GenBank/DDBJ whole genome shotgun (WGS) entry which is preliminary data.</text>
</comment>
<dbReference type="PANTHER" id="PTHR15185:SF3">
    <property type="entry name" value="B-CELL CLL_LYMPHOMA 9-LIKE PROTEIN"/>
    <property type="match status" value="1"/>
</dbReference>
<name>A0A401PXA8_SCYTO</name>
<dbReference type="PANTHER" id="PTHR15185">
    <property type="entry name" value="BCL9"/>
    <property type="match status" value="1"/>
</dbReference>
<feature type="region of interest" description="Disordered" evidence="4">
    <location>
        <begin position="1"/>
        <end position="20"/>
    </location>
</feature>
<evidence type="ECO:0000256" key="3">
    <source>
        <dbReference type="ARBA" id="ARBA00023242"/>
    </source>
</evidence>
<proteinExistence type="inferred from homology"/>
<dbReference type="EMBL" id="BFAA01015589">
    <property type="protein sequence ID" value="GCB77765.1"/>
    <property type="molecule type" value="Genomic_DNA"/>
</dbReference>
<protein>
    <submittedName>
        <fullName evidence="5">Uncharacterized protein</fullName>
    </submittedName>
</protein>
<dbReference type="STRING" id="75743.A0A401PXA8"/>
<feature type="compositionally biased region" description="Polar residues" evidence="4">
    <location>
        <begin position="174"/>
        <end position="194"/>
    </location>
</feature>
<keyword evidence="3" id="KW-0539">Nucleus</keyword>
<sequence length="271" mass="28986">MREFRQPDQSDPQRILPVTQELPILEHFVCQKKNKKEKGRLTDSKMLAGSQKAGRSQKNSSPNKHLKSPGSPGMLSHSPGSLHSGCPKPRGLKSPPHTDTQRFSENSLKIKHESEIQVPPVPSPKSAANQMHPDNKLTNHGKPVNSSAPPPNASQGTACGLGSKGAAPGGHSGKASQISPGSSGLKGSQNSVSNLGALKGKVKRERSISVDSGEQRETSTPVIDTESKVDGAPRSKRRCVLERKQPYSGDEWYSGPDTEDEDKSGVNVLSE</sequence>
<reference evidence="5 6" key="1">
    <citation type="journal article" date="2018" name="Nat. Ecol. Evol.">
        <title>Shark genomes provide insights into elasmobranch evolution and the origin of vertebrates.</title>
        <authorList>
            <person name="Hara Y"/>
            <person name="Yamaguchi K"/>
            <person name="Onimaru K"/>
            <person name="Kadota M"/>
            <person name="Koyanagi M"/>
            <person name="Keeley SD"/>
            <person name="Tatsumi K"/>
            <person name="Tanaka K"/>
            <person name="Motone F"/>
            <person name="Kageyama Y"/>
            <person name="Nozu R"/>
            <person name="Adachi N"/>
            <person name="Nishimura O"/>
            <person name="Nakagawa R"/>
            <person name="Tanegashima C"/>
            <person name="Kiyatake I"/>
            <person name="Matsumoto R"/>
            <person name="Murakumo K"/>
            <person name="Nishida K"/>
            <person name="Terakita A"/>
            <person name="Kuratani S"/>
            <person name="Sato K"/>
            <person name="Hyodo S Kuraku.S."/>
        </authorList>
    </citation>
    <scope>NUCLEOTIDE SEQUENCE [LARGE SCALE GENOMIC DNA]</scope>
</reference>
<comment type="subcellular location">
    <subcellularLocation>
        <location evidence="1">Nucleus</location>
    </subcellularLocation>
</comment>
<feature type="compositionally biased region" description="Polar residues" evidence="4">
    <location>
        <begin position="53"/>
        <end position="63"/>
    </location>
</feature>
<evidence type="ECO:0000256" key="2">
    <source>
        <dbReference type="ARBA" id="ARBA00009200"/>
    </source>
</evidence>
<feature type="compositionally biased region" description="Polar residues" evidence="4">
    <location>
        <begin position="97"/>
        <end position="107"/>
    </location>
</feature>
<dbReference type="InterPro" id="IPR015668">
    <property type="entry name" value="Bcl-9/Bcl-9l"/>
</dbReference>
<feature type="compositionally biased region" description="Basic and acidic residues" evidence="4">
    <location>
        <begin position="205"/>
        <end position="217"/>
    </location>
</feature>
<dbReference type="GO" id="GO:1990907">
    <property type="term" value="C:beta-catenin-TCF complex"/>
    <property type="evidence" value="ECO:0007669"/>
    <property type="project" value="TreeGrafter"/>
</dbReference>
<keyword evidence="6" id="KW-1185">Reference proteome</keyword>
<feature type="region of interest" description="Disordered" evidence="4">
    <location>
        <begin position="33"/>
        <end position="271"/>
    </location>
</feature>
<dbReference type="Proteomes" id="UP000288216">
    <property type="component" value="Unassembled WGS sequence"/>
</dbReference>
<dbReference type="GO" id="GO:0045944">
    <property type="term" value="P:positive regulation of transcription by RNA polymerase II"/>
    <property type="evidence" value="ECO:0007669"/>
    <property type="project" value="TreeGrafter"/>
</dbReference>
<comment type="similarity">
    <text evidence="2">Belongs to the BCL9 family.</text>
</comment>
<dbReference type="OrthoDB" id="7668649at2759"/>
<organism evidence="5 6">
    <name type="scientific">Scyliorhinus torazame</name>
    <name type="common">Cloudy catshark</name>
    <name type="synonym">Catulus torazame</name>
    <dbReference type="NCBI Taxonomy" id="75743"/>
    <lineage>
        <taxon>Eukaryota</taxon>
        <taxon>Metazoa</taxon>
        <taxon>Chordata</taxon>
        <taxon>Craniata</taxon>
        <taxon>Vertebrata</taxon>
        <taxon>Chondrichthyes</taxon>
        <taxon>Elasmobranchii</taxon>
        <taxon>Galeomorphii</taxon>
        <taxon>Galeoidea</taxon>
        <taxon>Carcharhiniformes</taxon>
        <taxon>Scyliorhinidae</taxon>
        <taxon>Scyliorhinus</taxon>
    </lineage>
</organism>
<evidence type="ECO:0000256" key="1">
    <source>
        <dbReference type="ARBA" id="ARBA00004123"/>
    </source>
</evidence>
<dbReference type="GO" id="GO:0003713">
    <property type="term" value="F:transcription coactivator activity"/>
    <property type="evidence" value="ECO:0007669"/>
    <property type="project" value="InterPro"/>
</dbReference>
<dbReference type="GO" id="GO:0060070">
    <property type="term" value="P:canonical Wnt signaling pathway"/>
    <property type="evidence" value="ECO:0007669"/>
    <property type="project" value="InterPro"/>
</dbReference>
<evidence type="ECO:0000256" key="4">
    <source>
        <dbReference type="SAM" id="MobiDB-lite"/>
    </source>
</evidence>
<feature type="compositionally biased region" description="Basic and acidic residues" evidence="4">
    <location>
        <begin position="225"/>
        <end position="245"/>
    </location>
</feature>
<gene>
    <name evidence="5" type="ORF">scyTo_0020032</name>
</gene>
<evidence type="ECO:0000313" key="6">
    <source>
        <dbReference type="Proteomes" id="UP000288216"/>
    </source>
</evidence>